<evidence type="ECO:0008006" key="3">
    <source>
        <dbReference type="Google" id="ProtNLM"/>
    </source>
</evidence>
<dbReference type="EMBL" id="JBOK01000027">
    <property type="protein sequence ID" value="EXU78764.1"/>
    <property type="molecule type" value="Genomic_DNA"/>
</dbReference>
<proteinExistence type="predicted"/>
<protein>
    <recommendedName>
        <fullName evidence="3">HK97 gp10 family phage protein</fullName>
    </recommendedName>
</protein>
<sequence>MRANVARIGTVSGNLAQSIYQVYSNDQSEVGRSVYHISWNASKAPHGGLVEYGHWQRYLARMTPDGWRTVVRAEMQGKPKPKRRASQAEKDAYYVLRPGGPVYIPGKAFARGALDAAAVATHAAREVLLAALEQVE</sequence>
<comment type="caution">
    <text evidence="1">The sequence shown here is derived from an EMBL/GenBank/DDBJ whole genome shotgun (WGS) entry which is preliminary data.</text>
</comment>
<keyword evidence="2" id="KW-1185">Reference proteome</keyword>
<accession>A0A014MKZ9</accession>
<gene>
    <name evidence="1" type="ORF">AX13_09750</name>
</gene>
<evidence type="ECO:0000313" key="2">
    <source>
        <dbReference type="Proteomes" id="UP000020766"/>
    </source>
</evidence>
<dbReference type="Proteomes" id="UP000020766">
    <property type="component" value="Unassembled WGS sequence"/>
</dbReference>
<name>A0A014MKZ9_9BURK</name>
<dbReference type="AlphaFoldDB" id="A0A014MKZ9"/>
<evidence type="ECO:0000313" key="1">
    <source>
        <dbReference type="EMBL" id="EXU78764.1"/>
    </source>
</evidence>
<reference evidence="1 2" key="1">
    <citation type="submission" date="2014-01" db="EMBL/GenBank/DDBJ databases">
        <title>Interspecies Systems Biology Uncovers Metabolites Affecting C. elegans Gene Expression and Life History Traits.</title>
        <authorList>
            <person name="Watson E."/>
            <person name="Macneil L.T."/>
            <person name="Ritter A.D."/>
            <person name="Yilmaz L.S."/>
            <person name="Rosebrock A.P."/>
            <person name="Caudy A.A."/>
            <person name="Walhout A.J."/>
        </authorList>
    </citation>
    <scope>NUCLEOTIDE SEQUENCE [LARGE SCALE GENOMIC DNA]</scope>
    <source>
        <strain evidence="1 2">DA1877</strain>
    </source>
</reference>
<dbReference type="PATRIC" id="fig|1457173.3.peg.3357"/>
<organism evidence="1 2">
    <name type="scientific">Comamonas aquatica DA1877</name>
    <dbReference type="NCBI Taxonomy" id="1457173"/>
    <lineage>
        <taxon>Bacteria</taxon>
        <taxon>Pseudomonadati</taxon>
        <taxon>Pseudomonadota</taxon>
        <taxon>Betaproteobacteria</taxon>
        <taxon>Burkholderiales</taxon>
        <taxon>Comamonadaceae</taxon>
        <taxon>Comamonas</taxon>
    </lineage>
</organism>